<organism evidence="2 3">
    <name type="scientific">Glossina austeni</name>
    <name type="common">Savannah tsetse fly</name>
    <dbReference type="NCBI Taxonomy" id="7395"/>
    <lineage>
        <taxon>Eukaryota</taxon>
        <taxon>Metazoa</taxon>
        <taxon>Ecdysozoa</taxon>
        <taxon>Arthropoda</taxon>
        <taxon>Hexapoda</taxon>
        <taxon>Insecta</taxon>
        <taxon>Pterygota</taxon>
        <taxon>Neoptera</taxon>
        <taxon>Endopterygota</taxon>
        <taxon>Diptera</taxon>
        <taxon>Brachycera</taxon>
        <taxon>Muscomorpha</taxon>
        <taxon>Hippoboscoidea</taxon>
        <taxon>Glossinidae</taxon>
        <taxon>Glossina</taxon>
    </lineage>
</organism>
<feature type="transmembrane region" description="Helical" evidence="1">
    <location>
        <begin position="12"/>
        <end position="31"/>
    </location>
</feature>
<dbReference type="EnsemblMetazoa" id="GAUT042573-RA">
    <property type="protein sequence ID" value="GAUT042573-PA"/>
    <property type="gene ID" value="GAUT042573"/>
</dbReference>
<dbReference type="VEuPathDB" id="VectorBase:GAUT042573"/>
<keyword evidence="1" id="KW-0472">Membrane</keyword>
<keyword evidence="1" id="KW-0812">Transmembrane</keyword>
<sequence>MDYYEGQLTEMSAFSSGCLYGLSFASSALLLPASGPFSGPFSESEDSVKRNDLSLRDSRILRISLINDSLVSKSISFSGILRGFTSVLKRSISQRVGDSTSNLSGTLNVTGSIRIHLCLFTLIVLLGLQNRAKGPAANRPRLLLPPAQCMYNRIPVAFELSRFYVLFTSMLKKFHSSK</sequence>
<evidence type="ECO:0000313" key="2">
    <source>
        <dbReference type="EnsemblMetazoa" id="GAUT042573-PA"/>
    </source>
</evidence>
<dbReference type="AlphaFoldDB" id="A0A1A9VNG0"/>
<keyword evidence="1" id="KW-1133">Transmembrane helix</keyword>
<evidence type="ECO:0000313" key="3">
    <source>
        <dbReference type="Proteomes" id="UP000078200"/>
    </source>
</evidence>
<keyword evidence="3" id="KW-1185">Reference proteome</keyword>
<accession>A0A1A9VNG0</accession>
<feature type="transmembrane region" description="Helical" evidence="1">
    <location>
        <begin position="111"/>
        <end position="128"/>
    </location>
</feature>
<dbReference type="Proteomes" id="UP000078200">
    <property type="component" value="Unassembled WGS sequence"/>
</dbReference>
<reference evidence="2" key="1">
    <citation type="submission" date="2020-05" db="UniProtKB">
        <authorList>
            <consortium name="EnsemblMetazoa"/>
        </authorList>
    </citation>
    <scope>IDENTIFICATION</scope>
    <source>
        <strain evidence="2">TTRI</strain>
    </source>
</reference>
<name>A0A1A9VNG0_GLOAU</name>
<protein>
    <submittedName>
        <fullName evidence="2">Uncharacterized protein</fullName>
    </submittedName>
</protein>
<evidence type="ECO:0000256" key="1">
    <source>
        <dbReference type="SAM" id="Phobius"/>
    </source>
</evidence>
<proteinExistence type="predicted"/>